<dbReference type="GO" id="GO:0002860">
    <property type="term" value="P:positive regulation of natural killer cell mediated cytotoxicity directed against tumor cell target"/>
    <property type="evidence" value="ECO:0007669"/>
    <property type="project" value="TreeGrafter"/>
</dbReference>
<reference evidence="12 13" key="1">
    <citation type="journal article" date="2015" name="Annu Rev Anim Biosci">
        <title>The Genome 10K Project: a way forward.</title>
        <authorList>
            <person name="Koepfli K.P."/>
            <person name="Paten B."/>
            <person name="O'Brien S.J."/>
            <person name="Koepfli K.P."/>
            <person name="Paten B."/>
            <person name="Antunes A."/>
            <person name="Belov K."/>
            <person name="Bustamante C."/>
            <person name="Castoe T.A."/>
            <person name="Clawson H."/>
            <person name="Crawford A.J."/>
            <person name="Diekhans M."/>
            <person name="Distel D."/>
            <person name="Durbin R."/>
            <person name="Earl D."/>
            <person name="Fujita M.K."/>
            <person name="Gamble T."/>
            <person name="Georges A."/>
            <person name="Gemmell N."/>
            <person name="Gilbert M.T."/>
            <person name="Graves J.M."/>
            <person name="Green R.E."/>
            <person name="Hickey G."/>
            <person name="Jarvis E.D."/>
            <person name="Johnson W."/>
            <person name="Komissarov A."/>
            <person name="Korf I."/>
            <person name="Kuhn R."/>
            <person name="Larkin D.M."/>
            <person name="Lewin H."/>
            <person name="Lopez J.V."/>
            <person name="Ma J."/>
            <person name="Marques-Bonet T."/>
            <person name="Miller W."/>
            <person name="Murphy R."/>
            <person name="Pevzner P."/>
            <person name="Shapiro B."/>
            <person name="Steiner C."/>
            <person name="Tamazian G."/>
            <person name="Venkatesh B."/>
            <person name="Wang J."/>
            <person name="Wayne R."/>
            <person name="Wiley E."/>
            <person name="Yang H."/>
            <person name="Zhang G."/>
            <person name="Haussler D."/>
            <person name="Ryder O."/>
            <person name="O'Brien S.J."/>
        </authorList>
    </citation>
    <scope>NUCLEOTIDE SEQUENCE</scope>
</reference>
<dbReference type="GO" id="GO:0001675">
    <property type="term" value="P:acrosome assembly"/>
    <property type="evidence" value="ECO:0007669"/>
    <property type="project" value="TreeGrafter"/>
</dbReference>
<dbReference type="GO" id="GO:0005886">
    <property type="term" value="C:plasma membrane"/>
    <property type="evidence" value="ECO:0007669"/>
    <property type="project" value="TreeGrafter"/>
</dbReference>
<dbReference type="PANTHER" id="PTHR47387">
    <property type="entry name" value="NECTIN-2"/>
    <property type="match status" value="1"/>
</dbReference>
<dbReference type="GeneID" id="117034743"/>
<dbReference type="GO" id="GO:0007156">
    <property type="term" value="P:homophilic cell adhesion via plasma membrane adhesion molecules"/>
    <property type="evidence" value="ECO:0007669"/>
    <property type="project" value="TreeGrafter"/>
</dbReference>
<feature type="compositionally biased region" description="Polar residues" evidence="7">
    <location>
        <begin position="391"/>
        <end position="416"/>
    </location>
</feature>
<organism evidence="12 13">
    <name type="scientific">Rhinolophus ferrumequinum</name>
    <name type="common">Greater horseshoe bat</name>
    <dbReference type="NCBI Taxonomy" id="59479"/>
    <lineage>
        <taxon>Eukaryota</taxon>
        <taxon>Metazoa</taxon>
        <taxon>Chordata</taxon>
        <taxon>Craniata</taxon>
        <taxon>Vertebrata</taxon>
        <taxon>Euteleostomi</taxon>
        <taxon>Mammalia</taxon>
        <taxon>Eutheria</taxon>
        <taxon>Laurasiatheria</taxon>
        <taxon>Chiroptera</taxon>
        <taxon>Yinpterochiroptera</taxon>
        <taxon>Rhinolophoidea</taxon>
        <taxon>Rhinolophidae</taxon>
        <taxon>Rhinolophinae</taxon>
        <taxon>Rhinolophus</taxon>
    </lineage>
</organism>
<dbReference type="GO" id="GO:0043296">
    <property type="term" value="C:apical junction complex"/>
    <property type="evidence" value="ECO:0007669"/>
    <property type="project" value="TreeGrafter"/>
</dbReference>
<dbReference type="InterPro" id="IPR013106">
    <property type="entry name" value="Ig_V-set"/>
</dbReference>
<evidence type="ECO:0000256" key="5">
    <source>
        <dbReference type="ARBA" id="ARBA00023157"/>
    </source>
</evidence>
<evidence type="ECO:0000256" key="1">
    <source>
        <dbReference type="ARBA" id="ARBA00004167"/>
    </source>
</evidence>
<reference evidence="12 13" key="2">
    <citation type="journal article" date="2018" name="Annu Rev Anim Biosci">
        <title>Bat Biology, Genomes, and the Bat1K Project: To Generate Chromosome-Level Genomes for All Living Bat Species.</title>
        <authorList>
            <person name="Teeling E.C."/>
            <person name="Vernes S.C."/>
            <person name="Davalos L.M."/>
            <person name="Ray D.A."/>
            <person name="Gilbert M.T.P."/>
            <person name="Myers E."/>
        </authorList>
    </citation>
    <scope>NUCLEOTIDE SEQUENCE</scope>
</reference>
<dbReference type="InterPro" id="IPR013783">
    <property type="entry name" value="Ig-like_fold"/>
</dbReference>
<feature type="transmembrane region" description="Helical" evidence="8">
    <location>
        <begin position="355"/>
        <end position="375"/>
    </location>
</feature>
<dbReference type="SMART" id="SM00409">
    <property type="entry name" value="IG"/>
    <property type="match status" value="2"/>
</dbReference>
<dbReference type="InterPro" id="IPR013162">
    <property type="entry name" value="CD80_C2-set"/>
</dbReference>
<reference evidence="11 14" key="4">
    <citation type="journal article" date="2020" name="Nature">
        <title>Six reference-quality genomes reveal evolution of bat adaptations.</title>
        <authorList>
            <person name="Jebb D."/>
            <person name="Huang Z."/>
            <person name="Pippel M."/>
            <person name="Hughes G.M."/>
            <person name="Lavrichenko K."/>
            <person name="Devanna P."/>
            <person name="Winkler S."/>
            <person name="Jermiin L.S."/>
            <person name="Skirmuntt E.C."/>
            <person name="Katzourakis A."/>
            <person name="Burkitt-Gray L."/>
            <person name="Ray D.A."/>
            <person name="Sullivan K.A.M."/>
            <person name="Roscito J.G."/>
            <person name="Kirilenko B.M."/>
            <person name="Davalos L.M."/>
            <person name="Corthals A.P."/>
            <person name="Power M.L."/>
            <person name="Jones G."/>
            <person name="Ransome R.D."/>
            <person name="Dechmann D.K.N."/>
            <person name="Locatelli A.G."/>
            <person name="Puechmaille S.J."/>
            <person name="Fedrigo O."/>
            <person name="Jarvis E.D."/>
            <person name="Hiller M."/>
            <person name="Vernes S.C."/>
            <person name="Myers E.W."/>
            <person name="Teeling E.C."/>
        </authorList>
    </citation>
    <scope>NUCLEOTIDE SEQUENCE [LARGE SCALE GENOMIC DNA]</scope>
    <source>
        <strain evidence="11">MRhiFer1</strain>
        <tissue evidence="11">Lung</tissue>
    </source>
</reference>
<dbReference type="Proteomes" id="UP000585614">
    <property type="component" value="Unassembled WGS sequence"/>
</dbReference>
<evidence type="ECO:0000256" key="2">
    <source>
        <dbReference type="ARBA" id="ARBA00022692"/>
    </source>
</evidence>
<dbReference type="GO" id="GO:0002891">
    <property type="term" value="P:positive regulation of immunoglobulin mediated immune response"/>
    <property type="evidence" value="ECO:0007669"/>
    <property type="project" value="TreeGrafter"/>
</dbReference>
<evidence type="ECO:0000256" key="6">
    <source>
        <dbReference type="ARBA" id="ARBA00023319"/>
    </source>
</evidence>
<dbReference type="KEGG" id="rfq:117034743"/>
<dbReference type="InterPro" id="IPR007110">
    <property type="entry name" value="Ig-like_dom"/>
</dbReference>
<dbReference type="FunFam" id="2.60.40.10:FF:000619">
    <property type="entry name" value="Nectin cell adhesion molecule 2"/>
    <property type="match status" value="1"/>
</dbReference>
<evidence type="ECO:0000256" key="8">
    <source>
        <dbReference type="SAM" id="Phobius"/>
    </source>
</evidence>
<feature type="signal peptide" evidence="9">
    <location>
        <begin position="1"/>
        <end position="25"/>
    </location>
</feature>
<dbReference type="Pfam" id="PF08205">
    <property type="entry name" value="C2-set_2"/>
    <property type="match status" value="1"/>
</dbReference>
<dbReference type="InterPro" id="IPR036179">
    <property type="entry name" value="Ig-like_dom_sf"/>
</dbReference>
<evidence type="ECO:0000256" key="9">
    <source>
        <dbReference type="SAM" id="SignalP"/>
    </source>
</evidence>
<sequence length="416" mass="45000">MTRAASTAWPPLLSLLSLCWTSTVAETETIVVQAPPHVRGFLGDNATLQCKLHTQEKNVQVTLVTWMRQDLAGRPRSVAVFHPIRGPSFPSHPSFPEPGRLEFVAARPGVELRDATLAVRGLRAEDEANYTCHFATFPHGSRSASTWLHVLVQPQNKADNLEVPLSLLSQEPVPVALCISTGGRPPANISWSLDGKANTSQVPGPLPGTFTVTSFLILTPSSQINLKNVTCIVKHESFEEPILLPVTLRVHYPPEVSISGYDDNWYLGQSEATLSCDVRSNPEPTDYEWSTTTGSLPSSAVPKGNQLQICPVDELINTTFTCSVTNAVGTGRAELPILLREGPSREQSHPALSPALVALIVVVVLIAVLSVVVIYRRCFRQSRQRPSSPSANGKVSYSVVNGNASSPQELPTAGTR</sequence>
<feature type="chain" id="PRO_5044625444" evidence="9">
    <location>
        <begin position="26"/>
        <end position="416"/>
    </location>
</feature>
<protein>
    <submittedName>
        <fullName evidence="11 12">PVR cell adhesion molecule</fullName>
    </submittedName>
</protein>
<dbReference type="EMBL" id="JACAGC010000022">
    <property type="protein sequence ID" value="KAF6288900.1"/>
    <property type="molecule type" value="Genomic_DNA"/>
</dbReference>
<dbReference type="CTD" id="5817"/>
<dbReference type="GO" id="GO:0050862">
    <property type="term" value="P:positive regulation of T cell receptor signaling pathway"/>
    <property type="evidence" value="ECO:0007669"/>
    <property type="project" value="TreeGrafter"/>
</dbReference>
<dbReference type="Gene3D" id="2.60.40.10">
    <property type="entry name" value="Immunoglobulins"/>
    <property type="match status" value="3"/>
</dbReference>
<dbReference type="Pfam" id="PF07686">
    <property type="entry name" value="V-set"/>
    <property type="match status" value="1"/>
</dbReference>
<comment type="subcellular location">
    <subcellularLocation>
        <location evidence="1">Membrane</location>
        <topology evidence="1">Single-pass membrane protein</topology>
    </subcellularLocation>
</comment>
<evidence type="ECO:0000313" key="14">
    <source>
        <dbReference type="Proteomes" id="UP000585614"/>
    </source>
</evidence>
<keyword evidence="5" id="KW-1015">Disulfide bond</keyword>
<dbReference type="GeneTree" id="ENSGT00940000162848"/>
<dbReference type="InterPro" id="IPR013151">
    <property type="entry name" value="Immunoglobulin_dom"/>
</dbReference>
<evidence type="ECO:0000256" key="4">
    <source>
        <dbReference type="ARBA" id="ARBA00023136"/>
    </source>
</evidence>
<gene>
    <name evidence="12" type="primary">PVR</name>
    <name evidence="11" type="ORF">mRhiFer1_013881</name>
</gene>
<keyword evidence="9" id="KW-0732">Signal</keyword>
<dbReference type="InterPro" id="IPR052659">
    <property type="entry name" value="Nectin/PVR"/>
</dbReference>
<feature type="domain" description="Ig-like" evidence="10">
    <location>
        <begin position="254"/>
        <end position="338"/>
    </location>
</feature>
<dbReference type="AlphaFoldDB" id="A0A671E3N5"/>
<dbReference type="GO" id="GO:0005925">
    <property type="term" value="C:focal adhesion"/>
    <property type="evidence" value="ECO:0007669"/>
    <property type="project" value="TreeGrafter"/>
</dbReference>
<keyword evidence="4 8" id="KW-0472">Membrane</keyword>
<dbReference type="GO" id="GO:0046814">
    <property type="term" value="P:coreceptor-mediated virion attachment to host cell"/>
    <property type="evidence" value="ECO:0007669"/>
    <property type="project" value="TreeGrafter"/>
</dbReference>
<dbReference type="Proteomes" id="UP000472240">
    <property type="component" value="Chromosome 15"/>
</dbReference>
<dbReference type="SMART" id="SM00406">
    <property type="entry name" value="IGv"/>
    <property type="match status" value="1"/>
</dbReference>
<dbReference type="PANTHER" id="PTHR47387:SF2">
    <property type="entry name" value="PVR CELL ADHESION MOLECULE"/>
    <property type="match status" value="1"/>
</dbReference>
<feature type="domain" description="Ig-like" evidence="10">
    <location>
        <begin position="11"/>
        <end position="132"/>
    </location>
</feature>
<proteinExistence type="predicted"/>
<dbReference type="Ensembl" id="ENSRFET00010008744.1">
    <property type="protein sequence ID" value="ENSRFEP00010007949.1"/>
    <property type="gene ID" value="ENSRFEG00010005423.1"/>
</dbReference>
<dbReference type="Pfam" id="PF00047">
    <property type="entry name" value="ig"/>
    <property type="match status" value="1"/>
</dbReference>
<keyword evidence="3 8" id="KW-1133">Transmembrane helix</keyword>
<dbReference type="GO" id="GO:0033005">
    <property type="term" value="P:positive regulation of mast cell activation"/>
    <property type="evidence" value="ECO:0007669"/>
    <property type="project" value="TreeGrafter"/>
</dbReference>
<reference evidence="12" key="5">
    <citation type="submission" date="2025-05" db="UniProtKB">
        <authorList>
            <consortium name="Ensembl"/>
        </authorList>
    </citation>
    <scope>IDENTIFICATION</scope>
</reference>
<feature type="domain" description="Ig-like" evidence="10">
    <location>
        <begin position="154"/>
        <end position="247"/>
    </location>
</feature>
<dbReference type="RefSeq" id="XP_032983896.1">
    <property type="nucleotide sequence ID" value="XM_033128005.1"/>
</dbReference>
<keyword evidence="6" id="KW-0393">Immunoglobulin domain</keyword>
<evidence type="ECO:0000313" key="13">
    <source>
        <dbReference type="Proteomes" id="UP000472240"/>
    </source>
</evidence>
<dbReference type="GO" id="GO:0050839">
    <property type="term" value="F:cell adhesion molecule binding"/>
    <property type="evidence" value="ECO:0007669"/>
    <property type="project" value="TreeGrafter"/>
</dbReference>
<dbReference type="OMA" id="CHFATFP"/>
<dbReference type="OrthoDB" id="6413693at2759"/>
<evidence type="ECO:0000313" key="11">
    <source>
        <dbReference type="EMBL" id="KAF6288900.1"/>
    </source>
</evidence>
<accession>A0A671E3N5</accession>
<keyword evidence="2 8" id="KW-0812">Transmembrane</keyword>
<keyword evidence="13" id="KW-1185">Reference proteome</keyword>
<evidence type="ECO:0000313" key="12">
    <source>
        <dbReference type="Ensembl" id="ENSRFEP00010007949.1"/>
    </source>
</evidence>
<evidence type="ECO:0000256" key="3">
    <source>
        <dbReference type="ARBA" id="ARBA00022989"/>
    </source>
</evidence>
<dbReference type="PROSITE" id="PS50835">
    <property type="entry name" value="IG_LIKE"/>
    <property type="match status" value="3"/>
</dbReference>
<dbReference type="SUPFAM" id="SSF48726">
    <property type="entry name" value="Immunoglobulin"/>
    <property type="match status" value="3"/>
</dbReference>
<feature type="region of interest" description="Disordered" evidence="7">
    <location>
        <begin position="383"/>
        <end position="416"/>
    </location>
</feature>
<name>A0A671E3N5_RHIFE</name>
<reference evidence="12 13" key="3">
    <citation type="submission" date="2018-12" db="EMBL/GenBank/DDBJ databases">
        <title>G10K-VGP greater horseshoe bat female genome, primary haplotype.</title>
        <authorList>
            <person name="Teeling E."/>
            <person name="Myers G."/>
            <person name="Vernes S."/>
            <person name="Pippel M."/>
            <person name="Winkler S."/>
            <person name="Fedrigo O."/>
            <person name="Rhie A."/>
            <person name="Koren S."/>
            <person name="Phillippy A."/>
            <person name="Lewin H."/>
            <person name="Damas J."/>
            <person name="Howe K."/>
            <person name="Mountcastle J."/>
            <person name="Jarvis E.D."/>
        </authorList>
    </citation>
    <scope>NUCLEOTIDE SEQUENCE [LARGE SCALE GENOMIC DNA]</scope>
</reference>
<dbReference type="InterPro" id="IPR003599">
    <property type="entry name" value="Ig_sub"/>
</dbReference>
<evidence type="ECO:0000259" key="10">
    <source>
        <dbReference type="PROSITE" id="PS50835"/>
    </source>
</evidence>
<evidence type="ECO:0000256" key="7">
    <source>
        <dbReference type="SAM" id="MobiDB-lite"/>
    </source>
</evidence>